<feature type="region of interest" description="Disordered" evidence="1">
    <location>
        <begin position="47"/>
        <end position="86"/>
    </location>
</feature>
<evidence type="ECO:0000313" key="3">
    <source>
        <dbReference type="Proteomes" id="UP000233020"/>
    </source>
</evidence>
<name>A0A2K5D7I4_AOTNA</name>
<keyword evidence="3" id="KW-1185">Reference proteome</keyword>
<feature type="region of interest" description="Disordered" evidence="1">
    <location>
        <begin position="104"/>
        <end position="131"/>
    </location>
</feature>
<reference evidence="2" key="1">
    <citation type="submission" date="2025-08" db="UniProtKB">
        <authorList>
            <consortium name="Ensembl"/>
        </authorList>
    </citation>
    <scope>IDENTIFICATION</scope>
</reference>
<dbReference type="InterPro" id="IPR040620">
    <property type="entry name" value="DUF5560"/>
</dbReference>
<sequence length="131" mass="13794">IQAETVLEGLGAGLHQAVRRPGGMASEPPPARLKKAFLAQSTLLESTLEETPEWAKPHTQRSRGAIPRLPSAPTEPPPCPPGRNHPLCPCSGRGGGCCSTPSLPSSSTFSVFSSGCWNPSVKQRQKASVSR</sequence>
<accession>A0A2K5D7I4</accession>
<feature type="compositionally biased region" description="Polar residues" evidence="1">
    <location>
        <begin position="116"/>
        <end position="131"/>
    </location>
</feature>
<dbReference type="Ensembl" id="ENSANAT00000034727.1">
    <property type="protein sequence ID" value="ENSANAP00000016873.1"/>
    <property type="gene ID" value="ENSANAG00000026314.1"/>
</dbReference>
<dbReference type="Pfam" id="PF17715">
    <property type="entry name" value="DUF5560"/>
    <property type="match status" value="1"/>
</dbReference>
<evidence type="ECO:0000313" key="2">
    <source>
        <dbReference type="Ensembl" id="ENSANAP00000016873.1"/>
    </source>
</evidence>
<dbReference type="OMA" id="RWNPSVK"/>
<proteinExistence type="predicted"/>
<feature type="compositionally biased region" description="Pro residues" evidence="1">
    <location>
        <begin position="73"/>
        <end position="83"/>
    </location>
</feature>
<protein>
    <submittedName>
        <fullName evidence="2">Uncharacterized protein</fullName>
    </submittedName>
</protein>
<reference evidence="2" key="2">
    <citation type="submission" date="2025-09" db="UniProtKB">
        <authorList>
            <consortium name="Ensembl"/>
        </authorList>
    </citation>
    <scope>IDENTIFICATION</scope>
</reference>
<dbReference type="AlphaFoldDB" id="A0A2K5D7I4"/>
<organism evidence="2 3">
    <name type="scientific">Aotus nancymaae</name>
    <name type="common">Ma's night monkey</name>
    <dbReference type="NCBI Taxonomy" id="37293"/>
    <lineage>
        <taxon>Eukaryota</taxon>
        <taxon>Metazoa</taxon>
        <taxon>Chordata</taxon>
        <taxon>Craniata</taxon>
        <taxon>Vertebrata</taxon>
        <taxon>Euteleostomi</taxon>
        <taxon>Mammalia</taxon>
        <taxon>Eutheria</taxon>
        <taxon>Euarchontoglires</taxon>
        <taxon>Primates</taxon>
        <taxon>Haplorrhini</taxon>
        <taxon>Platyrrhini</taxon>
        <taxon>Aotidae</taxon>
        <taxon>Aotus</taxon>
    </lineage>
</organism>
<dbReference type="Proteomes" id="UP000233020">
    <property type="component" value="Unplaced"/>
</dbReference>
<feature type="compositionally biased region" description="Low complexity" evidence="1">
    <location>
        <begin position="104"/>
        <end position="115"/>
    </location>
</feature>
<dbReference type="GeneTree" id="ENSGT00530000069025"/>
<evidence type="ECO:0000256" key="1">
    <source>
        <dbReference type="SAM" id="MobiDB-lite"/>
    </source>
</evidence>